<reference evidence="1 2" key="1">
    <citation type="submission" date="2016-10" db="EMBL/GenBank/DDBJ databases">
        <authorList>
            <person name="Varghese N."/>
            <person name="Submissions S."/>
        </authorList>
    </citation>
    <scope>NUCLEOTIDE SEQUENCE [LARGE SCALE GENOMIC DNA]</scope>
    <source>
        <strain evidence="1 2">DSM 18839</strain>
    </source>
</reference>
<comment type="caution">
    <text evidence="1">The sequence shown here is derived from an EMBL/GenBank/DDBJ whole genome shotgun (WGS) entry which is preliminary data.</text>
</comment>
<name>A0A8G2BN17_9PROT</name>
<evidence type="ECO:0000313" key="2">
    <source>
        <dbReference type="Proteomes" id="UP000198615"/>
    </source>
</evidence>
<dbReference type="Proteomes" id="UP000198615">
    <property type="component" value="Unassembled WGS sequence"/>
</dbReference>
<gene>
    <name evidence="1" type="ORF">SAMN05660686_04064</name>
</gene>
<proteinExistence type="predicted"/>
<sequence length="57" mass="6473">MALDVSTLANWIGAVAAALRPLAEAIESHVRDAERIQGFPYHFPRKYRLETFEIPMC</sequence>
<organism evidence="1 2">
    <name type="scientific">Thalassobaculum litoreum DSM 18839</name>
    <dbReference type="NCBI Taxonomy" id="1123362"/>
    <lineage>
        <taxon>Bacteria</taxon>
        <taxon>Pseudomonadati</taxon>
        <taxon>Pseudomonadota</taxon>
        <taxon>Alphaproteobacteria</taxon>
        <taxon>Rhodospirillales</taxon>
        <taxon>Thalassobaculaceae</taxon>
        <taxon>Thalassobaculum</taxon>
    </lineage>
</organism>
<dbReference type="AlphaFoldDB" id="A0A8G2BN17"/>
<protein>
    <submittedName>
        <fullName evidence="1">Transposase IS66 family protein</fullName>
    </submittedName>
</protein>
<keyword evidence="2" id="KW-1185">Reference proteome</keyword>
<dbReference type="EMBL" id="FNBW01000014">
    <property type="protein sequence ID" value="SDG32759.1"/>
    <property type="molecule type" value="Genomic_DNA"/>
</dbReference>
<accession>A0A8G2BN17</accession>
<evidence type="ECO:0000313" key="1">
    <source>
        <dbReference type="EMBL" id="SDG32759.1"/>
    </source>
</evidence>